<dbReference type="Pfam" id="PF12838">
    <property type="entry name" value="Fer4_7"/>
    <property type="match status" value="1"/>
</dbReference>
<gene>
    <name evidence="6" type="ORF">C9J27_00550</name>
</gene>
<evidence type="ECO:0000259" key="5">
    <source>
        <dbReference type="PROSITE" id="PS51379"/>
    </source>
</evidence>
<dbReference type="PANTHER" id="PTHR24960:SF79">
    <property type="entry name" value="PHOTOSYSTEM I IRON-SULFUR CENTER"/>
    <property type="match status" value="1"/>
</dbReference>
<protein>
    <submittedName>
        <fullName evidence="6">Ferredoxin-type protein NapF</fullName>
    </submittedName>
</protein>
<dbReference type="PANTHER" id="PTHR24960">
    <property type="entry name" value="PHOTOSYSTEM I IRON-SULFUR CENTER-RELATED"/>
    <property type="match status" value="1"/>
</dbReference>
<keyword evidence="4" id="KW-0411">Iron-sulfur</keyword>
<comment type="caution">
    <text evidence="6">The sequence shown here is derived from an EMBL/GenBank/DDBJ whole genome shotgun (WGS) entry which is preliminary data.</text>
</comment>
<keyword evidence="2" id="KW-0479">Metal-binding</keyword>
<evidence type="ECO:0000256" key="4">
    <source>
        <dbReference type="ARBA" id="ARBA00023014"/>
    </source>
</evidence>
<dbReference type="RefSeq" id="WP_058119866.1">
    <property type="nucleotide sequence ID" value="NZ_JAUZMX010000001.1"/>
</dbReference>
<dbReference type="EMBL" id="PYNF01000001">
    <property type="protein sequence ID" value="PSV01587.1"/>
    <property type="molecule type" value="Genomic_DNA"/>
</dbReference>
<reference evidence="6 7" key="1">
    <citation type="submission" date="2018-01" db="EMBL/GenBank/DDBJ databases">
        <title>Whole genome sequencing of Histamine producing bacteria.</title>
        <authorList>
            <person name="Butler K."/>
        </authorList>
    </citation>
    <scope>NUCLEOTIDE SEQUENCE [LARGE SCALE GENOMIC DNA]</scope>
    <source>
        <strain evidence="6 7">FS-7.2</strain>
    </source>
</reference>
<dbReference type="InterPro" id="IPR017900">
    <property type="entry name" value="4Fe4S_Fe_S_CS"/>
</dbReference>
<dbReference type="Pfam" id="PF00037">
    <property type="entry name" value="Fer4"/>
    <property type="match status" value="1"/>
</dbReference>
<evidence type="ECO:0000256" key="3">
    <source>
        <dbReference type="ARBA" id="ARBA00023004"/>
    </source>
</evidence>
<sequence length="165" mass="18413">MVNLSRRSLFLGNVHRKKELKKVTKNTVLRTVARPPTAVDEDIFKRICNQCRQCEIECPEQVIVFKDGYPEVDVEYSACTLCGKCKTVCLTMALSGDINDIGLRVNISNVCINEYGYCDACRDTCSALALTWRDGKIPIIDTNQCNGCGLCKESCYIEAISLSIK</sequence>
<dbReference type="Proteomes" id="UP000241426">
    <property type="component" value="Unassembled WGS sequence"/>
</dbReference>
<dbReference type="SUPFAM" id="SSF54862">
    <property type="entry name" value="4Fe-4S ferredoxins"/>
    <property type="match status" value="1"/>
</dbReference>
<proteinExistence type="predicted"/>
<dbReference type="GO" id="GO:0046872">
    <property type="term" value="F:metal ion binding"/>
    <property type="evidence" value="ECO:0007669"/>
    <property type="project" value="UniProtKB-KW"/>
</dbReference>
<feature type="domain" description="4Fe-4S ferredoxin-type" evidence="5">
    <location>
        <begin position="35"/>
        <end position="68"/>
    </location>
</feature>
<feature type="domain" description="4Fe-4S ferredoxin-type" evidence="5">
    <location>
        <begin position="70"/>
        <end position="99"/>
    </location>
</feature>
<evidence type="ECO:0000256" key="2">
    <source>
        <dbReference type="ARBA" id="ARBA00022723"/>
    </source>
</evidence>
<keyword evidence="1" id="KW-0004">4Fe-4S</keyword>
<dbReference type="InterPro" id="IPR017896">
    <property type="entry name" value="4Fe4S_Fe-S-bd"/>
</dbReference>
<evidence type="ECO:0000313" key="6">
    <source>
        <dbReference type="EMBL" id="PSV01587.1"/>
    </source>
</evidence>
<dbReference type="GO" id="GO:0051539">
    <property type="term" value="F:4 iron, 4 sulfur cluster binding"/>
    <property type="evidence" value="ECO:0007669"/>
    <property type="project" value="UniProtKB-KW"/>
</dbReference>
<name>A0A2T3KND6_9GAMM</name>
<organism evidence="6 7">
    <name type="scientific">Photobacterium kishitanii</name>
    <dbReference type="NCBI Taxonomy" id="318456"/>
    <lineage>
        <taxon>Bacteria</taxon>
        <taxon>Pseudomonadati</taxon>
        <taxon>Pseudomonadota</taxon>
        <taxon>Gammaproteobacteria</taxon>
        <taxon>Vibrionales</taxon>
        <taxon>Vibrionaceae</taxon>
        <taxon>Photobacterium</taxon>
    </lineage>
</organism>
<dbReference type="PROSITE" id="PS51379">
    <property type="entry name" value="4FE4S_FER_2"/>
    <property type="match status" value="3"/>
</dbReference>
<dbReference type="Gene3D" id="3.30.70.20">
    <property type="match status" value="2"/>
</dbReference>
<dbReference type="InterPro" id="IPR050157">
    <property type="entry name" value="PSI_iron-sulfur_center"/>
</dbReference>
<keyword evidence="3" id="KW-0408">Iron</keyword>
<feature type="domain" description="4Fe-4S ferredoxin-type" evidence="5">
    <location>
        <begin position="136"/>
        <end position="165"/>
    </location>
</feature>
<evidence type="ECO:0000313" key="7">
    <source>
        <dbReference type="Proteomes" id="UP000241426"/>
    </source>
</evidence>
<evidence type="ECO:0000256" key="1">
    <source>
        <dbReference type="ARBA" id="ARBA00022485"/>
    </source>
</evidence>
<dbReference type="PROSITE" id="PS00198">
    <property type="entry name" value="4FE4S_FER_1"/>
    <property type="match status" value="1"/>
</dbReference>
<accession>A0A2T3KND6</accession>
<dbReference type="AlphaFoldDB" id="A0A2T3KND6"/>